<dbReference type="SMART" id="SM00138">
    <property type="entry name" value="MeTrc"/>
    <property type="match status" value="1"/>
</dbReference>
<organism evidence="11 12">
    <name type="scientific">Candidatus Accumulibacter meliphilus</name>
    <dbReference type="NCBI Taxonomy" id="2211374"/>
    <lineage>
        <taxon>Bacteria</taxon>
        <taxon>Pseudomonadati</taxon>
        <taxon>Pseudomonadota</taxon>
        <taxon>Betaproteobacteria</taxon>
        <taxon>Candidatus Accumulibacter</taxon>
    </lineage>
</organism>
<keyword evidence="6" id="KW-0378">Hydrolase</keyword>
<dbReference type="SUPFAM" id="SSF53335">
    <property type="entry name" value="S-adenosyl-L-methionine-dependent methyltransferases"/>
    <property type="match status" value="1"/>
</dbReference>
<feature type="coiled-coil region" evidence="7">
    <location>
        <begin position="693"/>
        <end position="744"/>
    </location>
</feature>
<comment type="catalytic activity">
    <reaction evidence="1">
        <text>L-glutamyl-[protein] + S-adenosyl-L-methionine = [protein]-L-glutamate 5-O-methyl ester + S-adenosyl-L-homocysteine</text>
        <dbReference type="Rhea" id="RHEA:24452"/>
        <dbReference type="Rhea" id="RHEA-COMP:10208"/>
        <dbReference type="Rhea" id="RHEA-COMP:10311"/>
        <dbReference type="ChEBI" id="CHEBI:29973"/>
        <dbReference type="ChEBI" id="CHEBI:57856"/>
        <dbReference type="ChEBI" id="CHEBI:59789"/>
        <dbReference type="ChEBI" id="CHEBI:82795"/>
        <dbReference type="EC" id="2.1.1.80"/>
    </reaction>
</comment>
<dbReference type="SMART" id="SM00091">
    <property type="entry name" value="PAS"/>
    <property type="match status" value="3"/>
</dbReference>
<dbReference type="Pfam" id="PF13596">
    <property type="entry name" value="PAS_10"/>
    <property type="match status" value="1"/>
</dbReference>
<dbReference type="InterPro" id="IPR035965">
    <property type="entry name" value="PAS-like_dom_sf"/>
</dbReference>
<dbReference type="CDD" id="cd02440">
    <property type="entry name" value="AdoMet_MTases"/>
    <property type="match status" value="1"/>
</dbReference>
<dbReference type="InterPro" id="IPR022642">
    <property type="entry name" value="CheR_C"/>
</dbReference>
<reference evidence="11 12" key="1">
    <citation type="submission" date="2018-05" db="EMBL/GenBank/DDBJ databases">
        <title>Integrated omic analyses show evidence that a Ca. Accumulibacter phosphatis strain performs denitrification under micro-aerobic conditions.</title>
        <authorList>
            <person name="Camejo P.Y."/>
            <person name="Katherine M.D."/>
            <person name="Daniel N.R."/>
        </authorList>
    </citation>
    <scope>NUCLEOTIDE SEQUENCE [LARGE SCALE GENOMIC DNA]</scope>
    <source>
        <strain evidence="11">UW-LDO-IC</strain>
    </source>
</reference>
<gene>
    <name evidence="11" type="ORF">DVS81_18875</name>
</gene>
<dbReference type="SUPFAM" id="SSF55785">
    <property type="entry name" value="PYP-like sensor domain (PAS domain)"/>
    <property type="match status" value="3"/>
</dbReference>
<dbReference type="EMBL" id="QPGA01000062">
    <property type="protein sequence ID" value="RDE49032.1"/>
    <property type="molecule type" value="Genomic_DNA"/>
</dbReference>
<dbReference type="GO" id="GO:0000156">
    <property type="term" value="F:phosphorelay response regulator activity"/>
    <property type="evidence" value="ECO:0007669"/>
    <property type="project" value="InterPro"/>
</dbReference>
<dbReference type="InterPro" id="IPR000780">
    <property type="entry name" value="CheR_MeTrfase"/>
</dbReference>
<dbReference type="Gene3D" id="3.40.50.180">
    <property type="entry name" value="Methylesterase CheB, C-terminal domain"/>
    <property type="match status" value="1"/>
</dbReference>
<feature type="active site" evidence="6">
    <location>
        <position position="42"/>
    </location>
</feature>
<keyword evidence="6" id="KW-0145">Chemotaxis</keyword>
<dbReference type="SUPFAM" id="SSF47757">
    <property type="entry name" value="Chemotaxis receptor methyltransferase CheR, N-terminal domain"/>
    <property type="match status" value="1"/>
</dbReference>
<dbReference type="Pfam" id="PF01739">
    <property type="entry name" value="CheR"/>
    <property type="match status" value="1"/>
</dbReference>
<feature type="domain" description="CheB-type methylesterase" evidence="9">
    <location>
        <begin position="30"/>
        <end position="219"/>
    </location>
</feature>
<keyword evidence="4" id="KW-0808">Transferase</keyword>
<evidence type="ECO:0000256" key="7">
    <source>
        <dbReference type="SAM" id="Coils"/>
    </source>
</evidence>
<dbReference type="Gene3D" id="3.30.450.20">
    <property type="entry name" value="PAS domain"/>
    <property type="match status" value="2"/>
</dbReference>
<sequence>MSKDKTDSAPSPGPTEVDQPAAPERPEHIERARFPIVGIGASAGGLEAFEEFFHHLPNDCGLAFVLVPHLDPGHASLLTEILQRSTSMPVVEAENGVAVGANSVYIIPPNRQMAIAHGQLWVAVPEVPRGQRMPIDAFLRSLADDQGDQAVGVILSGTGSDGTLGMRAIHGAGGITLVQEPSSAKFPGMPASVIHAAYATHVLPVVDMPKVLLAAARQLTNNIHQSPEANAASEANAANAGAIDAVLALLHASTGHDFSHYKKGTIGRRIARRVLQHRLRSIDDYRTYLAAHPEEGRALFTDLLINVTRFFRDPEAFKILKQEILPQLFADKPADYVFRIWVAGCSSGEEAYSVAILVRELMNETRKAFKIQIYSTDLDEESIAKARAGFYPPNIAADLTPDQLHTYFLHEDAGYRVRKEIREMLVFAVQNLIKDPPFRQLDLICCRNVMIYLEPELQNQLIRSLHYALRANGVLFLGPAESIRTHPELFTPLNGKWKFYRAIAASRPKRAMLLGDLSWQTGNSGRAAKRVAGKLEPTNLAELTRRALLQSFAPASVVTDTAGNIVFVHGDTARFLRPAPGQATLSVVDMALESLRAELDAALHRAAEDGTTTCGRQVSAKIDGEIRNIRLSVRPLAGADGHQLLLVSFQEDTPTPTRQASTAAVDRSSAEMRRIEELESQLARTWEALQSTIERQQLANEELMSSNEELQSTNEELQSTVEELETSKEELQSINEELVTVNGELQANSDHLTKTQNDLKNLLDNISGGIIFLDQQLCIRRFTSEAGELYRLQAGDVGRPLADIKSTIETHELLIDAQAVLDSERPGEQEVRTSAGKSYQVRLKPYRTLNDDIDGVVMTFADITARVDANARVRTAQLFSESIVDTVREPLLVLDGELQVIAASRAFYQRFEVAKEESIGRQLSDLADWQWDLPAFREQLLNILPRGAAIEGFAVEANTHGGRRMKMLLNARRLAGTQPLILLTMEEVRSP</sequence>
<dbReference type="Pfam" id="PF03705">
    <property type="entry name" value="CheR_N"/>
    <property type="match status" value="1"/>
</dbReference>
<feature type="domain" description="CheR-type methyltransferase" evidence="10">
    <location>
        <begin position="249"/>
        <end position="483"/>
    </location>
</feature>
<feature type="active site" evidence="6">
    <location>
        <position position="69"/>
    </location>
</feature>
<dbReference type="InterPro" id="IPR000673">
    <property type="entry name" value="Sig_transdc_resp-reg_Me-estase"/>
</dbReference>
<dbReference type="GO" id="GO:0008984">
    <property type="term" value="F:protein-glutamate methylesterase activity"/>
    <property type="evidence" value="ECO:0007669"/>
    <property type="project" value="InterPro"/>
</dbReference>
<evidence type="ECO:0000259" key="10">
    <source>
        <dbReference type="PROSITE" id="PS50123"/>
    </source>
</evidence>
<dbReference type="GO" id="GO:0005737">
    <property type="term" value="C:cytoplasm"/>
    <property type="evidence" value="ECO:0007669"/>
    <property type="project" value="InterPro"/>
</dbReference>
<dbReference type="GO" id="GO:0006935">
    <property type="term" value="P:chemotaxis"/>
    <property type="evidence" value="ECO:0007669"/>
    <property type="project" value="UniProtKB-UniRule"/>
</dbReference>
<dbReference type="Pfam" id="PF01339">
    <property type="entry name" value="CheB_methylest"/>
    <property type="match status" value="1"/>
</dbReference>
<proteinExistence type="predicted"/>
<dbReference type="PROSITE" id="PS50122">
    <property type="entry name" value="CHEB"/>
    <property type="match status" value="1"/>
</dbReference>
<feature type="region of interest" description="Disordered" evidence="8">
    <location>
        <begin position="1"/>
        <end position="23"/>
    </location>
</feature>
<dbReference type="InterPro" id="IPR000014">
    <property type="entry name" value="PAS"/>
</dbReference>
<dbReference type="GO" id="GO:0032259">
    <property type="term" value="P:methylation"/>
    <property type="evidence" value="ECO:0007669"/>
    <property type="project" value="UniProtKB-KW"/>
</dbReference>
<dbReference type="InterPro" id="IPR022641">
    <property type="entry name" value="CheR_N"/>
</dbReference>
<dbReference type="Proteomes" id="UP000253831">
    <property type="component" value="Unassembled WGS sequence"/>
</dbReference>
<name>A0A369XJQ9_9PROT</name>
<evidence type="ECO:0000256" key="6">
    <source>
        <dbReference type="PROSITE-ProRule" id="PRU00050"/>
    </source>
</evidence>
<evidence type="ECO:0000256" key="5">
    <source>
        <dbReference type="ARBA" id="ARBA00022691"/>
    </source>
</evidence>
<dbReference type="GO" id="GO:0008983">
    <property type="term" value="F:protein-glutamate O-methyltransferase activity"/>
    <property type="evidence" value="ECO:0007669"/>
    <property type="project" value="UniProtKB-EC"/>
</dbReference>
<evidence type="ECO:0000259" key="9">
    <source>
        <dbReference type="PROSITE" id="PS50122"/>
    </source>
</evidence>
<dbReference type="Gene3D" id="3.40.50.150">
    <property type="entry name" value="Vaccinia Virus protein VP39"/>
    <property type="match status" value="1"/>
</dbReference>
<evidence type="ECO:0000256" key="1">
    <source>
        <dbReference type="ARBA" id="ARBA00001541"/>
    </source>
</evidence>
<comment type="caution">
    <text evidence="11">The sequence shown here is derived from an EMBL/GenBank/DDBJ whole genome shotgun (WGS) entry which is preliminary data.</text>
</comment>
<accession>A0A369XJQ9</accession>
<dbReference type="EC" id="2.1.1.80" evidence="2"/>
<evidence type="ECO:0000256" key="4">
    <source>
        <dbReference type="ARBA" id="ARBA00022679"/>
    </source>
</evidence>
<dbReference type="PANTHER" id="PTHR24422:SF27">
    <property type="entry name" value="PROTEIN-GLUTAMATE O-METHYLTRANSFERASE"/>
    <property type="match status" value="1"/>
</dbReference>
<evidence type="ECO:0000256" key="2">
    <source>
        <dbReference type="ARBA" id="ARBA00012534"/>
    </source>
</evidence>
<dbReference type="InterPro" id="IPR029063">
    <property type="entry name" value="SAM-dependent_MTases_sf"/>
</dbReference>
<dbReference type="InterPro" id="IPR036804">
    <property type="entry name" value="CheR_N_sf"/>
</dbReference>
<dbReference type="PANTHER" id="PTHR24422">
    <property type="entry name" value="CHEMOTAXIS PROTEIN METHYLTRANSFERASE"/>
    <property type="match status" value="1"/>
</dbReference>
<dbReference type="AlphaFoldDB" id="A0A369XJQ9"/>
<keyword evidence="3" id="KW-0489">Methyltransferase</keyword>
<dbReference type="PRINTS" id="PR00996">
    <property type="entry name" value="CHERMTFRASE"/>
</dbReference>
<dbReference type="Gene3D" id="1.10.155.10">
    <property type="entry name" value="Chemotaxis receptor methyltransferase CheR, N-terminal domain"/>
    <property type="match status" value="1"/>
</dbReference>
<protein>
    <recommendedName>
        <fullName evidence="2">protein-glutamate O-methyltransferase</fullName>
        <ecNumber evidence="2">2.1.1.80</ecNumber>
    </recommendedName>
</protein>
<evidence type="ECO:0000256" key="8">
    <source>
        <dbReference type="SAM" id="MobiDB-lite"/>
    </source>
</evidence>
<evidence type="ECO:0000313" key="11">
    <source>
        <dbReference type="EMBL" id="RDE49032.1"/>
    </source>
</evidence>
<evidence type="ECO:0000256" key="3">
    <source>
        <dbReference type="ARBA" id="ARBA00022603"/>
    </source>
</evidence>
<dbReference type="SUPFAM" id="SSF52738">
    <property type="entry name" value="Methylesterase CheB, C-terminal domain"/>
    <property type="match status" value="1"/>
</dbReference>
<keyword evidence="7" id="KW-0175">Coiled coil</keyword>
<feature type="active site" evidence="6">
    <location>
        <position position="161"/>
    </location>
</feature>
<dbReference type="InterPro" id="IPR050903">
    <property type="entry name" value="Bact_Chemotaxis_MeTrfase"/>
</dbReference>
<dbReference type="CDD" id="cd16434">
    <property type="entry name" value="CheB-CheR_fusion"/>
    <property type="match status" value="1"/>
</dbReference>
<evidence type="ECO:0000313" key="12">
    <source>
        <dbReference type="Proteomes" id="UP000253831"/>
    </source>
</evidence>
<dbReference type="InterPro" id="IPR035909">
    <property type="entry name" value="CheB_C"/>
</dbReference>
<keyword evidence="5" id="KW-0949">S-adenosyl-L-methionine</keyword>
<dbReference type="PROSITE" id="PS50123">
    <property type="entry name" value="CHER"/>
    <property type="match status" value="1"/>
</dbReference>